<evidence type="ECO:0000259" key="5">
    <source>
        <dbReference type="Pfam" id="PF13407"/>
    </source>
</evidence>
<dbReference type="InterPro" id="IPR050555">
    <property type="entry name" value="Bact_Solute-Bind_Prot2"/>
</dbReference>
<dbReference type="PANTHER" id="PTHR30036:SF1">
    <property type="entry name" value="D-XYLOSE-BINDING PERIPLASMIC PROTEIN"/>
    <property type="match status" value="1"/>
</dbReference>
<evidence type="ECO:0000313" key="6">
    <source>
        <dbReference type="EMBL" id="AJH01515.1"/>
    </source>
</evidence>
<reference evidence="9" key="3">
    <citation type="submission" date="2020-06" db="EMBL/GenBank/DDBJ databases">
        <title>Genomic insights into acetone-butanol-ethanol (ABE) fermentation by sequencing solventogenic clostridia strains.</title>
        <authorList>
            <person name="Brown S."/>
        </authorList>
    </citation>
    <scope>NUCLEOTIDE SEQUENCE</scope>
    <source>
        <strain evidence="9">DJ123</strain>
        <strain evidence="8">DJ126</strain>
    </source>
</reference>
<dbReference type="OrthoDB" id="9769193at2"/>
<dbReference type="PANTHER" id="PTHR30036">
    <property type="entry name" value="D-XYLOSE-BINDING PERIPLASMIC PROTEIN"/>
    <property type="match status" value="1"/>
</dbReference>
<dbReference type="CDD" id="cd19994">
    <property type="entry name" value="PBP1_ChvE"/>
    <property type="match status" value="1"/>
</dbReference>
<feature type="signal peptide" evidence="4">
    <location>
        <begin position="1"/>
        <end position="22"/>
    </location>
</feature>
<evidence type="ECO:0000313" key="8">
    <source>
        <dbReference type="EMBL" id="NRV09674.1"/>
    </source>
</evidence>
<gene>
    <name evidence="9" type="ORF">BCD95_001061</name>
    <name evidence="8" type="ORF">DFH45_002637</name>
    <name evidence="7" type="ORF">IS491_09005</name>
    <name evidence="6" type="ORF">LF65_04986</name>
</gene>
<sequence>MKKKLMAMLLSMALLGSIGGCSVTTSAPNSDADNSKTESQGKTDGGSGSGKTIGILMPTKSSERWINDGNDMVKQLKDLGYNTDLQYAEDVVETQVSQAENLITKGVSGLVIANIDGESLTDVCQKAKDAGIPVIAYDRLIKNTANVDYYISFDNKLVGNQMGQYIEKKLDLKNAQKSFNIELFAGSPDDNNAHMFFEGAMEVLQPYIDSKKLTVVSGQTKFDEICTLRWDGALAQSRMENILTANYSGGKKVDAVLAPYDGISRGVVEALRSVGYGSGDLPWPVITGQDAETASIKSIIAGEQTSTIFKDTRKLSAQAVKTIDAAIKGQKAEVNDEKTYNNGVKVVPSYLCQPVSVDKTNYKEVLIDSGYLKEADLSK</sequence>
<dbReference type="GO" id="GO:0030246">
    <property type="term" value="F:carbohydrate binding"/>
    <property type="evidence" value="ECO:0007669"/>
    <property type="project" value="TreeGrafter"/>
</dbReference>
<dbReference type="EMBL" id="JABTDW010000001">
    <property type="protein sequence ID" value="NSB12802.1"/>
    <property type="molecule type" value="Genomic_DNA"/>
</dbReference>
<dbReference type="Proteomes" id="UP000822184">
    <property type="component" value="Unassembled WGS sequence"/>
</dbReference>
<evidence type="ECO:0000313" key="7">
    <source>
        <dbReference type="EMBL" id="MBF7808793.1"/>
    </source>
</evidence>
<dbReference type="EMBL" id="CP010086">
    <property type="protein sequence ID" value="AJH01515.1"/>
    <property type="molecule type" value="Genomic_DNA"/>
</dbReference>
<dbReference type="InterPro" id="IPR025997">
    <property type="entry name" value="SBP_2_dom"/>
</dbReference>
<keyword evidence="8" id="KW-0813">Transport</keyword>
<name>A0A0B5QGN0_CLOBE</name>
<feature type="chain" id="PRO_5044052778" evidence="4">
    <location>
        <begin position="23"/>
        <end position="379"/>
    </location>
</feature>
<feature type="domain" description="Periplasmic binding protein" evidence="5">
    <location>
        <begin position="53"/>
        <end position="331"/>
    </location>
</feature>
<protein>
    <submittedName>
        <fullName evidence="8">Multiple sugar transport system substrate-binding protein</fullName>
    </submittedName>
    <submittedName>
        <fullName evidence="6">Sugar ABC transporter substrate-binding protein</fullName>
    </submittedName>
    <submittedName>
        <fullName evidence="7">Sugar-binding protein</fullName>
    </submittedName>
</protein>
<dbReference type="Pfam" id="PF13407">
    <property type="entry name" value="Peripla_BP_4"/>
    <property type="match status" value="1"/>
</dbReference>
<dbReference type="InterPro" id="IPR049784">
    <property type="entry name" value="ChvE-like"/>
</dbReference>
<keyword evidence="8" id="KW-0762">Sugar transport</keyword>
<accession>A0A0B5QGN0</accession>
<organism evidence="6 10">
    <name type="scientific">Clostridium beijerinckii</name>
    <name type="common">Clostridium MP</name>
    <dbReference type="NCBI Taxonomy" id="1520"/>
    <lineage>
        <taxon>Bacteria</taxon>
        <taxon>Bacillati</taxon>
        <taxon>Bacillota</taxon>
        <taxon>Clostridia</taxon>
        <taxon>Eubacteriales</taxon>
        <taxon>Clostridiaceae</taxon>
        <taxon>Clostridium</taxon>
    </lineage>
</organism>
<reference evidence="10" key="1">
    <citation type="submission" date="2014-12" db="EMBL/GenBank/DDBJ databases">
        <title>Genome sequence of Clostridium beijerinckii strain 59B.</title>
        <authorList>
            <person name="Little G.T."/>
            <person name="Minton N.P."/>
        </authorList>
    </citation>
    <scope>NUCLEOTIDE SEQUENCE [LARGE SCALE GENOMIC DNA]</scope>
    <source>
        <strain evidence="10">59B</strain>
    </source>
</reference>
<evidence type="ECO:0000256" key="4">
    <source>
        <dbReference type="SAM" id="SignalP"/>
    </source>
</evidence>
<dbReference type="InterPro" id="IPR028082">
    <property type="entry name" value="Peripla_BP_I"/>
</dbReference>
<dbReference type="GO" id="GO:0030288">
    <property type="term" value="C:outer membrane-bounded periplasmic space"/>
    <property type="evidence" value="ECO:0007669"/>
    <property type="project" value="TreeGrafter"/>
</dbReference>
<evidence type="ECO:0000313" key="9">
    <source>
        <dbReference type="EMBL" id="NSB12802.1"/>
    </source>
</evidence>
<dbReference type="Proteomes" id="UP000031866">
    <property type="component" value="Chromosome"/>
</dbReference>
<evidence type="ECO:0000256" key="1">
    <source>
        <dbReference type="ARBA" id="ARBA00004196"/>
    </source>
</evidence>
<dbReference type="Gene3D" id="3.40.50.2300">
    <property type="match status" value="2"/>
</dbReference>
<dbReference type="NCBIfam" id="NF040907">
    <property type="entry name" value="ChvE"/>
    <property type="match status" value="1"/>
</dbReference>
<proteinExistence type="predicted"/>
<feature type="region of interest" description="Disordered" evidence="3">
    <location>
        <begin position="25"/>
        <end position="54"/>
    </location>
</feature>
<comment type="subcellular location">
    <subcellularLocation>
        <location evidence="1">Cell envelope</location>
    </subcellularLocation>
</comment>
<reference evidence="6" key="2">
    <citation type="submission" date="2016-02" db="EMBL/GenBank/DDBJ databases">
        <title>Genome sequence of Clostridium beijerinckii strain 59B.</title>
        <authorList>
            <person name="Little G.T."/>
            <person name="Minton N.P."/>
        </authorList>
    </citation>
    <scope>NUCLEOTIDE SEQUENCE</scope>
    <source>
        <strain evidence="6">NCIMB 14988</strain>
    </source>
</reference>
<dbReference type="PROSITE" id="PS51257">
    <property type="entry name" value="PROKAR_LIPOPROTEIN"/>
    <property type="match status" value="1"/>
</dbReference>
<keyword evidence="2 4" id="KW-0732">Signal</keyword>
<evidence type="ECO:0000256" key="2">
    <source>
        <dbReference type="ARBA" id="ARBA00022729"/>
    </source>
</evidence>
<dbReference type="RefSeq" id="WP_012060606.1">
    <property type="nucleotide sequence ID" value="NZ_BKAK01000147.1"/>
</dbReference>
<dbReference type="Proteomes" id="UP000631418">
    <property type="component" value="Unassembled WGS sequence"/>
</dbReference>
<dbReference type="EMBL" id="JABSXK010000001">
    <property type="protein sequence ID" value="NRV09674.1"/>
    <property type="molecule type" value="Genomic_DNA"/>
</dbReference>
<dbReference type="SUPFAM" id="SSF53822">
    <property type="entry name" value="Periplasmic binding protein-like I"/>
    <property type="match status" value="1"/>
</dbReference>
<reference evidence="7" key="4">
    <citation type="submission" date="2020-11" db="EMBL/GenBank/DDBJ databases">
        <authorList>
            <person name="Thieme N."/>
            <person name="Liebl W."/>
            <person name="Zverlov V."/>
        </authorList>
    </citation>
    <scope>NUCLEOTIDE SEQUENCE</scope>
    <source>
        <strain evidence="7">NT08</strain>
    </source>
</reference>
<dbReference type="KEGG" id="cbei:LF65_04986"/>
<dbReference type="STRING" id="1520.LF65_04986"/>
<dbReference type="GeneID" id="66347322"/>
<dbReference type="AlphaFoldDB" id="A0A0B5QGN0"/>
<evidence type="ECO:0000313" key="10">
    <source>
        <dbReference type="Proteomes" id="UP000031866"/>
    </source>
</evidence>
<dbReference type="OMA" id="FQTIADQ"/>
<dbReference type="EMBL" id="JADOEF010000001">
    <property type="protein sequence ID" value="MBF7808793.1"/>
    <property type="molecule type" value="Genomic_DNA"/>
</dbReference>
<evidence type="ECO:0000256" key="3">
    <source>
        <dbReference type="SAM" id="MobiDB-lite"/>
    </source>
</evidence>
<dbReference type="Proteomes" id="UP000821656">
    <property type="component" value="Unassembled WGS sequence"/>
</dbReference>